<evidence type="ECO:0000256" key="1">
    <source>
        <dbReference type="SAM" id="SignalP"/>
    </source>
</evidence>
<feature type="chain" id="PRO_5039192833" description="Extracellular solute-binding protein" evidence="1">
    <location>
        <begin position="19"/>
        <end position="436"/>
    </location>
</feature>
<dbReference type="Proteomes" id="UP000693672">
    <property type="component" value="Unassembled WGS sequence"/>
</dbReference>
<dbReference type="Pfam" id="PF01547">
    <property type="entry name" value="SBP_bac_1"/>
    <property type="match status" value="1"/>
</dbReference>
<dbReference type="PROSITE" id="PS51257">
    <property type="entry name" value="PROKAR_LIPOPROTEIN"/>
    <property type="match status" value="1"/>
</dbReference>
<keyword evidence="3" id="KW-1185">Reference proteome</keyword>
<dbReference type="InterPro" id="IPR006059">
    <property type="entry name" value="SBP"/>
</dbReference>
<gene>
    <name evidence="2" type="ORF">PAESOLCIP111_02520</name>
</gene>
<evidence type="ECO:0008006" key="4">
    <source>
        <dbReference type="Google" id="ProtNLM"/>
    </source>
</evidence>
<dbReference type="EMBL" id="CAJVAS010000009">
    <property type="protein sequence ID" value="CAG7623421.1"/>
    <property type="molecule type" value="Genomic_DNA"/>
</dbReference>
<accession>A0A916NX81</accession>
<organism evidence="2 3">
    <name type="scientific">Paenibacillus solanacearum</name>
    <dbReference type="NCBI Taxonomy" id="2048548"/>
    <lineage>
        <taxon>Bacteria</taxon>
        <taxon>Bacillati</taxon>
        <taxon>Bacillota</taxon>
        <taxon>Bacilli</taxon>
        <taxon>Bacillales</taxon>
        <taxon>Paenibacillaceae</taxon>
        <taxon>Paenibacillus</taxon>
    </lineage>
</organism>
<dbReference type="RefSeq" id="WP_218092303.1">
    <property type="nucleotide sequence ID" value="NZ_CAJVAS010000009.1"/>
</dbReference>
<protein>
    <recommendedName>
        <fullName evidence="4">Extracellular solute-binding protein</fullName>
    </recommendedName>
</protein>
<evidence type="ECO:0000313" key="3">
    <source>
        <dbReference type="Proteomes" id="UP000693672"/>
    </source>
</evidence>
<keyword evidence="1" id="KW-0732">Signal</keyword>
<feature type="signal peptide" evidence="1">
    <location>
        <begin position="1"/>
        <end position="18"/>
    </location>
</feature>
<evidence type="ECO:0000313" key="2">
    <source>
        <dbReference type="EMBL" id="CAG7623421.1"/>
    </source>
</evidence>
<name>A0A916NX81_9BACL</name>
<dbReference type="InterPro" id="IPR050490">
    <property type="entry name" value="Bact_solute-bd_prot1"/>
</dbReference>
<comment type="caution">
    <text evidence="2">The sequence shown here is derived from an EMBL/GenBank/DDBJ whole genome shotgun (WGS) entry which is preliminary data.</text>
</comment>
<dbReference type="AlphaFoldDB" id="A0A916NX81"/>
<proteinExistence type="predicted"/>
<dbReference type="PANTHER" id="PTHR43649">
    <property type="entry name" value="ARABINOSE-BINDING PROTEIN-RELATED"/>
    <property type="match status" value="1"/>
</dbReference>
<sequence>MRKIMAYSSLVIMSCLTAAGCSSTSPGGTAAGDKTAAEDNKTPVTLELASNASTTVVDEDFQNVVNEFIRKKYPHITVNYNPESGSTKLDALLAAGTVPDLFVTYNGALAGYKDKDLVFDMTSLFKQANVDINRFENNYITDVKNASPQGELYGLPFMISYHALYYNKSIFEKFGVEYPRDGMTWEELIELARKVTRMDAGTQYRGLDPGNNQVWMSQPLSIAANDPKTDKATMNTDPWKRVFELGKAIYDIPGNGMISESPKNQFMKSKTLAMLLDLNILTQLAAAQKEGLDWDIAQYPSYKEKPNTYGNASVSVITATKTSKHHAEAVKVIDLITSEEVQLALSKFGRLSPLKSPQVKQALGSANPQLKDKRLPSIFKSVPVSYPIASTYRSKAEGIGAAKFKQFIGGAADVNTILRQADEEIDKMVSTEKGGK</sequence>
<reference evidence="2" key="1">
    <citation type="submission" date="2021-06" db="EMBL/GenBank/DDBJ databases">
        <authorList>
            <person name="Criscuolo A."/>
        </authorList>
    </citation>
    <scope>NUCLEOTIDE SEQUENCE</scope>
    <source>
        <strain evidence="2">CIP111600</strain>
    </source>
</reference>